<evidence type="ECO:0000256" key="3">
    <source>
        <dbReference type="ARBA" id="ARBA00026121"/>
    </source>
</evidence>
<organism evidence="5 6">
    <name type="scientific">Rotaria sordida</name>
    <dbReference type="NCBI Taxonomy" id="392033"/>
    <lineage>
        <taxon>Eukaryota</taxon>
        <taxon>Metazoa</taxon>
        <taxon>Spiralia</taxon>
        <taxon>Gnathifera</taxon>
        <taxon>Rotifera</taxon>
        <taxon>Eurotatoria</taxon>
        <taxon>Bdelloidea</taxon>
        <taxon>Philodinida</taxon>
        <taxon>Philodinidae</taxon>
        <taxon>Rotaria</taxon>
    </lineage>
</organism>
<keyword evidence="2" id="KW-0276">Fatty acid metabolism</keyword>
<comment type="caution">
    <text evidence="5">The sequence shown here is derived from an EMBL/GenBank/DDBJ whole genome shotgun (WGS) entry which is preliminary data.</text>
</comment>
<dbReference type="EMBL" id="CAJNOU010002560">
    <property type="protein sequence ID" value="CAF1331703.1"/>
    <property type="molecule type" value="Genomic_DNA"/>
</dbReference>
<dbReference type="Pfam" id="PF00501">
    <property type="entry name" value="AMP-binding"/>
    <property type="match status" value="1"/>
</dbReference>
<accession>A0A815FYN4</accession>
<dbReference type="AlphaFoldDB" id="A0A815FYN4"/>
<dbReference type="InterPro" id="IPR042099">
    <property type="entry name" value="ANL_N_sf"/>
</dbReference>
<dbReference type="Proteomes" id="UP000663889">
    <property type="component" value="Unassembled WGS sequence"/>
</dbReference>
<proteinExistence type="predicted"/>
<evidence type="ECO:0000259" key="4">
    <source>
        <dbReference type="Pfam" id="PF00501"/>
    </source>
</evidence>
<feature type="domain" description="AMP-dependent synthetase/ligase" evidence="4">
    <location>
        <begin position="136"/>
        <end position="293"/>
    </location>
</feature>
<reference evidence="5" key="1">
    <citation type="submission" date="2021-02" db="EMBL/GenBank/DDBJ databases">
        <authorList>
            <person name="Nowell W R."/>
        </authorList>
    </citation>
    <scope>NUCLEOTIDE SEQUENCE</scope>
</reference>
<protein>
    <recommendedName>
        <fullName evidence="3">long-chain-fatty-acid--CoA ligase</fullName>
        <ecNumber evidence="3">6.2.1.3</ecNumber>
    </recommendedName>
</protein>
<dbReference type="PANTHER" id="PTHR43272:SF107">
    <property type="entry name" value="LONG-CHAIN-FATTY-ACID--COA LIGASE 5"/>
    <property type="match status" value="1"/>
</dbReference>
<dbReference type="GO" id="GO:0004467">
    <property type="term" value="F:long-chain fatty acid-CoA ligase activity"/>
    <property type="evidence" value="ECO:0007669"/>
    <property type="project" value="UniProtKB-EC"/>
</dbReference>
<dbReference type="PANTHER" id="PTHR43272">
    <property type="entry name" value="LONG-CHAIN-FATTY-ACID--COA LIGASE"/>
    <property type="match status" value="1"/>
</dbReference>
<dbReference type="GO" id="GO:0016020">
    <property type="term" value="C:membrane"/>
    <property type="evidence" value="ECO:0007669"/>
    <property type="project" value="TreeGrafter"/>
</dbReference>
<evidence type="ECO:0000313" key="6">
    <source>
        <dbReference type="Proteomes" id="UP000663889"/>
    </source>
</evidence>
<gene>
    <name evidence="5" type="ORF">SEV965_LOCUS27861</name>
</gene>
<keyword evidence="2" id="KW-0443">Lipid metabolism</keyword>
<evidence type="ECO:0000256" key="2">
    <source>
        <dbReference type="ARBA" id="ARBA00022832"/>
    </source>
</evidence>
<dbReference type="Gene3D" id="3.40.50.12780">
    <property type="entry name" value="N-terminal domain of ligase-like"/>
    <property type="match status" value="1"/>
</dbReference>
<dbReference type="InterPro" id="IPR000873">
    <property type="entry name" value="AMP-dep_synth/lig_dom"/>
</dbReference>
<keyword evidence="1" id="KW-0436">Ligase</keyword>
<dbReference type="SUPFAM" id="SSF56801">
    <property type="entry name" value="Acetyl-CoA synthetase-like"/>
    <property type="match status" value="1"/>
</dbReference>
<evidence type="ECO:0000256" key="1">
    <source>
        <dbReference type="ARBA" id="ARBA00022598"/>
    </source>
</evidence>
<name>A0A815FYN4_9BILA</name>
<dbReference type="GO" id="GO:0005783">
    <property type="term" value="C:endoplasmic reticulum"/>
    <property type="evidence" value="ECO:0007669"/>
    <property type="project" value="TreeGrafter"/>
</dbReference>
<dbReference type="EC" id="6.2.1.3" evidence="3"/>
<sequence length="295" mass="33600">MTLSRLTSFGMPIGSAISRISRRYEFMSQLIYPTFLAKSNRFGTIIQQRTMSVQTRKSVTGRKYDDGIDVNNQTVEIDPVNHVRRCTLYKDIDIYTYYKSIIPNVHTLADILDHGQAVSNDGPCFGYVQLENKAEPIRWLSYSMVSEQARCVGSYLQTKAKLTPMDSKIAIMSVNRPEYSIIEYGCFMYGFIVVGFFTSYDPKTVLNLLRKTQTEVLVVDNLLRIRSFENQLLENDQIKQIIVMDEVKDGEHSKIRSFSSILKAMNTLDILPRPTIDPDNVATLLLTSGTTGERD</sequence>
<evidence type="ECO:0000313" key="5">
    <source>
        <dbReference type="EMBL" id="CAF1331703.1"/>
    </source>
</evidence>